<proteinExistence type="predicted"/>
<evidence type="ECO:0000313" key="3">
    <source>
        <dbReference type="Proteomes" id="UP000218231"/>
    </source>
</evidence>
<organism evidence="2 3">
    <name type="scientific">Diploscapter pachys</name>
    <dbReference type="NCBI Taxonomy" id="2018661"/>
    <lineage>
        <taxon>Eukaryota</taxon>
        <taxon>Metazoa</taxon>
        <taxon>Ecdysozoa</taxon>
        <taxon>Nematoda</taxon>
        <taxon>Chromadorea</taxon>
        <taxon>Rhabditida</taxon>
        <taxon>Rhabditina</taxon>
        <taxon>Rhabditomorpha</taxon>
        <taxon>Rhabditoidea</taxon>
        <taxon>Rhabditidae</taxon>
        <taxon>Diploscapter</taxon>
    </lineage>
</organism>
<evidence type="ECO:0000256" key="1">
    <source>
        <dbReference type="SAM" id="MobiDB-lite"/>
    </source>
</evidence>
<dbReference type="AlphaFoldDB" id="A0A2A2JY30"/>
<name>A0A2A2JY30_9BILA</name>
<protein>
    <submittedName>
        <fullName evidence="2">Uncharacterized protein</fullName>
    </submittedName>
</protein>
<comment type="caution">
    <text evidence="2">The sequence shown here is derived from an EMBL/GenBank/DDBJ whole genome shotgun (WGS) entry which is preliminary data.</text>
</comment>
<reference evidence="2 3" key="1">
    <citation type="journal article" date="2017" name="Curr. Biol.">
        <title>Genome architecture and evolution of a unichromosomal asexual nematode.</title>
        <authorList>
            <person name="Fradin H."/>
            <person name="Zegar C."/>
            <person name="Gutwein M."/>
            <person name="Lucas J."/>
            <person name="Kovtun M."/>
            <person name="Corcoran D."/>
            <person name="Baugh L.R."/>
            <person name="Kiontke K."/>
            <person name="Gunsalus K."/>
            <person name="Fitch D.H."/>
            <person name="Piano F."/>
        </authorList>
    </citation>
    <scope>NUCLEOTIDE SEQUENCE [LARGE SCALE GENOMIC DNA]</scope>
    <source>
        <strain evidence="2">PF1309</strain>
    </source>
</reference>
<accession>A0A2A2JY30</accession>
<evidence type="ECO:0000313" key="2">
    <source>
        <dbReference type="EMBL" id="PAV66605.1"/>
    </source>
</evidence>
<feature type="region of interest" description="Disordered" evidence="1">
    <location>
        <begin position="76"/>
        <end position="101"/>
    </location>
</feature>
<dbReference type="Proteomes" id="UP000218231">
    <property type="component" value="Unassembled WGS sequence"/>
</dbReference>
<sequence length="101" mass="10532">MRMPLCAVSTMTQAAGSSAMIRARQARPCSPLDSPGVKRDIASSGPFAPSSRWPAMRKAMSIAPNTAGLSSISRIVRPVDTPSDRPFPDSASACERSPSGA</sequence>
<dbReference type="EMBL" id="LIAE01010076">
    <property type="protein sequence ID" value="PAV66605.1"/>
    <property type="molecule type" value="Genomic_DNA"/>
</dbReference>
<keyword evidence="3" id="KW-1185">Reference proteome</keyword>
<gene>
    <name evidence="2" type="ORF">WR25_09996</name>
</gene>
<feature type="region of interest" description="Disordered" evidence="1">
    <location>
        <begin position="25"/>
        <end position="52"/>
    </location>
</feature>